<protein>
    <recommendedName>
        <fullName evidence="3">GntR family transcriptional regulator</fullName>
    </recommendedName>
</protein>
<dbReference type="EMBL" id="ABCC02000022">
    <property type="protein sequence ID" value="EDP17478.1"/>
    <property type="molecule type" value="Genomic_DNA"/>
</dbReference>
<dbReference type="RefSeq" id="WP_002565978.1">
    <property type="nucleotide sequence ID" value="NZ_DS480679.1"/>
</dbReference>
<proteinExistence type="predicted"/>
<accession>A8RMY8</accession>
<comment type="caution">
    <text evidence="1">The sequence shown here is derived from an EMBL/GenBank/DDBJ whole genome shotgun (WGS) entry which is preliminary data.</text>
</comment>
<dbReference type="Proteomes" id="UP000005396">
    <property type="component" value="Unassembled WGS sequence"/>
</dbReference>
<organism evidence="1 2">
    <name type="scientific">Enterocloster bolteae (strain ATCC BAA-613 / DSM 15670 / CCUG 46953 / JCM 12243 / WAL 16351)</name>
    <name type="common">Clostridium bolteae</name>
    <dbReference type="NCBI Taxonomy" id="411902"/>
    <lineage>
        <taxon>Bacteria</taxon>
        <taxon>Bacillati</taxon>
        <taxon>Bacillota</taxon>
        <taxon>Clostridia</taxon>
        <taxon>Lachnospirales</taxon>
        <taxon>Lachnospiraceae</taxon>
        <taxon>Enterocloster</taxon>
    </lineage>
</organism>
<reference evidence="1 2" key="2">
    <citation type="submission" date="2007-09" db="EMBL/GenBank/DDBJ databases">
        <title>Draft genome sequence of Clostridium bolteae (ATCC BAA-613).</title>
        <authorList>
            <person name="Sudarsanam P."/>
            <person name="Ley R."/>
            <person name="Guruge J."/>
            <person name="Turnbaugh P.J."/>
            <person name="Mahowald M."/>
            <person name="Liep D."/>
            <person name="Gordon J."/>
        </authorList>
    </citation>
    <scope>NUCLEOTIDE SEQUENCE [LARGE SCALE GENOMIC DNA]</scope>
    <source>
        <strain evidence="2">ATCC BAA-613 / DSM 15670 / CCUG 46953 / JCM 12243 / WAL 16351</strain>
    </source>
</reference>
<dbReference type="AlphaFoldDB" id="A8RMY8"/>
<evidence type="ECO:0000313" key="2">
    <source>
        <dbReference type="Proteomes" id="UP000005396"/>
    </source>
</evidence>
<evidence type="ECO:0000313" key="1">
    <source>
        <dbReference type="EMBL" id="EDP17478.1"/>
    </source>
</evidence>
<evidence type="ECO:0008006" key="3">
    <source>
        <dbReference type="Google" id="ProtNLM"/>
    </source>
</evidence>
<dbReference type="HOGENOM" id="CLU_3166348_0_0_9"/>
<name>A8RMY8_ENTBW</name>
<reference evidence="1 2" key="1">
    <citation type="submission" date="2007-08" db="EMBL/GenBank/DDBJ databases">
        <authorList>
            <person name="Fulton L."/>
            <person name="Clifton S."/>
            <person name="Fulton B."/>
            <person name="Xu J."/>
            <person name="Minx P."/>
            <person name="Pepin K.H."/>
            <person name="Johnson M."/>
            <person name="Thiruvilangam P."/>
            <person name="Bhonagiri V."/>
            <person name="Nash W.E."/>
            <person name="Mardis E.R."/>
            <person name="Wilson R.K."/>
        </authorList>
    </citation>
    <scope>NUCLEOTIDE SEQUENCE [LARGE SCALE GENOMIC DNA]</scope>
    <source>
        <strain evidence="2">ATCC BAA-613 / DSM 15670 / CCUG 46953 / JCM 12243 / WAL 16351</strain>
    </source>
</reference>
<sequence>MDKVMELRQVIYGLLAAQIEFGTYHYKDPLPKIEEVSQWVGVSLDTV</sequence>
<gene>
    <name evidence="1" type="ORF">CLOBOL_02055</name>
</gene>
<dbReference type="PaxDb" id="411902-CLOBOL_02055"/>